<sequence length="100" mass="11397">MEKDIVKDLLEKGFEVADFVDIRNPKHLFKEIYLKEEGTENLLEMLGINPDTAALSGEQEKLFVTGESQPLAQYYRQGEEPPNIKDVIAPLKYEVKEATV</sequence>
<dbReference type="EMBL" id="MAMP01000006">
    <property type="protein sequence ID" value="OES46158.1"/>
    <property type="molecule type" value="Genomic_DNA"/>
</dbReference>
<name>A0A1E7DTZ0_9BACI</name>
<proteinExistence type="predicted"/>
<accession>A0A1E7DTZ0</accession>
<organism evidence="1 2">
    <name type="scientific">Domibacillus iocasae</name>
    <dbReference type="NCBI Taxonomy" id="1714016"/>
    <lineage>
        <taxon>Bacteria</taxon>
        <taxon>Bacillati</taxon>
        <taxon>Bacillota</taxon>
        <taxon>Bacilli</taxon>
        <taxon>Bacillales</taxon>
        <taxon>Bacillaceae</taxon>
        <taxon>Domibacillus</taxon>
    </lineage>
</organism>
<dbReference type="Proteomes" id="UP000095658">
    <property type="component" value="Unassembled WGS sequence"/>
</dbReference>
<reference evidence="1 2" key="1">
    <citation type="submission" date="2016-06" db="EMBL/GenBank/DDBJ databases">
        <title>Domibacillus iocasae genome sequencing.</title>
        <authorList>
            <person name="Verma A."/>
            <person name="Pal Y."/>
            <person name="Ojha A.K."/>
            <person name="Krishnamurthi S."/>
        </authorList>
    </citation>
    <scope>NUCLEOTIDE SEQUENCE [LARGE SCALE GENOMIC DNA]</scope>
    <source>
        <strain evidence="1 2">DSM 29979</strain>
    </source>
</reference>
<dbReference type="AlphaFoldDB" id="A0A1E7DTZ0"/>
<evidence type="ECO:0000313" key="2">
    <source>
        <dbReference type="Proteomes" id="UP000095658"/>
    </source>
</evidence>
<gene>
    <name evidence="1" type="ORF">BA724_16425</name>
</gene>
<protein>
    <submittedName>
        <fullName evidence="1">Uncharacterized protein</fullName>
    </submittedName>
</protein>
<dbReference type="OrthoDB" id="9843258at2"/>
<evidence type="ECO:0000313" key="1">
    <source>
        <dbReference type="EMBL" id="OES46158.1"/>
    </source>
</evidence>
<dbReference type="RefSeq" id="WP_069937315.1">
    <property type="nucleotide sequence ID" value="NZ_MAMP01000006.1"/>
</dbReference>
<keyword evidence="2" id="KW-1185">Reference proteome</keyword>
<comment type="caution">
    <text evidence="1">The sequence shown here is derived from an EMBL/GenBank/DDBJ whole genome shotgun (WGS) entry which is preliminary data.</text>
</comment>